<reference evidence="15 16" key="1">
    <citation type="submission" date="2020-04" db="EMBL/GenBank/DDBJ databases">
        <authorList>
            <person name="Alioto T."/>
            <person name="Alioto T."/>
            <person name="Gomez Garrido J."/>
        </authorList>
    </citation>
    <scope>NUCLEOTIDE SEQUENCE [LARGE SCALE GENOMIC DNA]</scope>
</reference>
<evidence type="ECO:0000256" key="2">
    <source>
        <dbReference type="ARBA" id="ARBA00008958"/>
    </source>
</evidence>
<keyword evidence="7 14" id="KW-0999">Mitochondrion inner membrane</keyword>
<comment type="caution">
    <text evidence="15">The sequence shown here is derived from an EMBL/GenBank/DDBJ whole genome shotgun (WGS) entry which is preliminary data.</text>
</comment>
<evidence type="ECO:0000256" key="12">
    <source>
        <dbReference type="ARBA" id="ARBA00023128"/>
    </source>
</evidence>
<evidence type="ECO:0000256" key="11">
    <source>
        <dbReference type="ARBA" id="ARBA00023065"/>
    </source>
</evidence>
<evidence type="ECO:0000256" key="13">
    <source>
        <dbReference type="ARBA" id="ARBA00023136"/>
    </source>
</evidence>
<comment type="function">
    <text evidence="14">Essential regulatory subunit of the mitochondrial calcium uniporter complex (uniplex), a complex that mediates calcium uptake into mitochondria.</text>
</comment>
<dbReference type="Proteomes" id="UP000494165">
    <property type="component" value="Unassembled WGS sequence"/>
</dbReference>
<dbReference type="Pfam" id="PF10161">
    <property type="entry name" value="DDDD"/>
    <property type="match status" value="1"/>
</dbReference>
<dbReference type="GO" id="GO:1990246">
    <property type="term" value="C:uniplex complex"/>
    <property type="evidence" value="ECO:0007669"/>
    <property type="project" value="UniProtKB-UniRule"/>
</dbReference>
<gene>
    <name evidence="15" type="ORF">CLODIP_2_CD07815</name>
</gene>
<evidence type="ECO:0000256" key="3">
    <source>
        <dbReference type="ARBA" id="ARBA00022180"/>
    </source>
</evidence>
<comment type="subunit">
    <text evidence="14">Component of the uniplex complex. Interacts (via the transmembrane region) with MCU (via the first transmembrane region); the interaction is direct.</text>
</comment>
<evidence type="ECO:0000256" key="1">
    <source>
        <dbReference type="ARBA" id="ARBA00004434"/>
    </source>
</evidence>
<evidence type="ECO:0000313" key="15">
    <source>
        <dbReference type="EMBL" id="CAB3359856.1"/>
    </source>
</evidence>
<sequence length="91" mass="9915">MAARLVRTLINARLTASPPRLQTTGQVTRKAVTKPTGAFFEEPEKQPYGLLGVAVTVFLGLFIGATISQNMASFLEENELFVPSDDDDDDD</sequence>
<evidence type="ECO:0000256" key="10">
    <source>
        <dbReference type="ARBA" id="ARBA00022989"/>
    </source>
</evidence>
<evidence type="ECO:0000256" key="7">
    <source>
        <dbReference type="ARBA" id="ARBA00022792"/>
    </source>
</evidence>
<keyword evidence="16" id="KW-1185">Reference proteome</keyword>
<keyword evidence="11 14" id="KW-0406">Ion transport</keyword>
<keyword evidence="12 14" id="KW-0496">Mitochondrion</keyword>
<evidence type="ECO:0000256" key="4">
    <source>
        <dbReference type="ARBA" id="ARBA00022448"/>
    </source>
</evidence>
<feature type="transmembrane region" description="Helical" evidence="14">
    <location>
        <begin position="48"/>
        <end position="67"/>
    </location>
</feature>
<protein>
    <recommendedName>
        <fullName evidence="3 14">Essential MCU regulator, mitochondrial</fullName>
    </recommendedName>
    <alternativeName>
        <fullName evidence="14">Single-pass membrane protein with aspartate-rich tail 1, mitochondrial</fullName>
    </alternativeName>
</protein>
<dbReference type="PANTHER" id="PTHR33904">
    <property type="entry name" value="ESSENTIAL MCU REGULATOR, MITOCHONDRIAL"/>
    <property type="match status" value="1"/>
</dbReference>
<dbReference type="GO" id="GO:0051560">
    <property type="term" value="P:mitochondrial calcium ion homeostasis"/>
    <property type="evidence" value="ECO:0007669"/>
    <property type="project" value="UniProtKB-UniRule"/>
</dbReference>
<dbReference type="InterPro" id="IPR018782">
    <property type="entry name" value="MCU_reg"/>
</dbReference>
<proteinExistence type="inferred from homology"/>
<dbReference type="GO" id="GO:0036444">
    <property type="term" value="P:calcium import into the mitochondrion"/>
    <property type="evidence" value="ECO:0007669"/>
    <property type="project" value="UniProtKB-UniRule"/>
</dbReference>
<organism evidence="15 16">
    <name type="scientific">Cloeon dipterum</name>
    <dbReference type="NCBI Taxonomy" id="197152"/>
    <lineage>
        <taxon>Eukaryota</taxon>
        <taxon>Metazoa</taxon>
        <taxon>Ecdysozoa</taxon>
        <taxon>Arthropoda</taxon>
        <taxon>Hexapoda</taxon>
        <taxon>Insecta</taxon>
        <taxon>Pterygota</taxon>
        <taxon>Palaeoptera</taxon>
        <taxon>Ephemeroptera</taxon>
        <taxon>Pisciforma</taxon>
        <taxon>Baetidae</taxon>
        <taxon>Cloeon</taxon>
    </lineage>
</organism>
<keyword evidence="8 14" id="KW-0106">Calcium</keyword>
<dbReference type="PANTHER" id="PTHR33904:SF1">
    <property type="entry name" value="ESSENTIAL MCU REGULATOR, MITOCHONDRIAL"/>
    <property type="match status" value="1"/>
</dbReference>
<keyword evidence="5 14" id="KW-0109">Calcium transport</keyword>
<keyword evidence="10 14" id="KW-1133">Transmembrane helix</keyword>
<accession>A0A8S1BW27</accession>
<keyword evidence="4 14" id="KW-0813">Transport</keyword>
<evidence type="ECO:0000313" key="16">
    <source>
        <dbReference type="Proteomes" id="UP000494165"/>
    </source>
</evidence>
<evidence type="ECO:0000256" key="6">
    <source>
        <dbReference type="ARBA" id="ARBA00022692"/>
    </source>
</evidence>
<keyword evidence="9 14" id="KW-0809">Transit peptide</keyword>
<evidence type="ECO:0000256" key="5">
    <source>
        <dbReference type="ARBA" id="ARBA00022568"/>
    </source>
</evidence>
<evidence type="ECO:0000256" key="9">
    <source>
        <dbReference type="ARBA" id="ARBA00022946"/>
    </source>
</evidence>
<dbReference type="EMBL" id="CADEPI010000002">
    <property type="protein sequence ID" value="CAB3359856.1"/>
    <property type="molecule type" value="Genomic_DNA"/>
</dbReference>
<dbReference type="AlphaFoldDB" id="A0A8S1BW27"/>
<evidence type="ECO:0000256" key="14">
    <source>
        <dbReference type="RuleBase" id="RU369077"/>
    </source>
</evidence>
<keyword evidence="6 14" id="KW-0812">Transmembrane</keyword>
<dbReference type="OrthoDB" id="10039145at2759"/>
<comment type="similarity">
    <text evidence="2 14">Belongs to the SMDT1/EMRE family.</text>
</comment>
<evidence type="ECO:0000256" key="8">
    <source>
        <dbReference type="ARBA" id="ARBA00022837"/>
    </source>
</evidence>
<keyword evidence="13 14" id="KW-0472">Membrane</keyword>
<name>A0A8S1BW27_9INSE</name>
<comment type="subcellular location">
    <subcellularLocation>
        <location evidence="1 14">Mitochondrion inner membrane</location>
        <topology evidence="1 14">Single-pass membrane protein</topology>
    </subcellularLocation>
</comment>